<organism evidence="2 3">
    <name type="scientific">Lactuca virosa</name>
    <dbReference type="NCBI Taxonomy" id="75947"/>
    <lineage>
        <taxon>Eukaryota</taxon>
        <taxon>Viridiplantae</taxon>
        <taxon>Streptophyta</taxon>
        <taxon>Embryophyta</taxon>
        <taxon>Tracheophyta</taxon>
        <taxon>Spermatophyta</taxon>
        <taxon>Magnoliopsida</taxon>
        <taxon>eudicotyledons</taxon>
        <taxon>Gunneridae</taxon>
        <taxon>Pentapetalae</taxon>
        <taxon>asterids</taxon>
        <taxon>campanulids</taxon>
        <taxon>Asterales</taxon>
        <taxon>Asteraceae</taxon>
        <taxon>Cichorioideae</taxon>
        <taxon>Cichorieae</taxon>
        <taxon>Lactucinae</taxon>
        <taxon>Lactuca</taxon>
    </lineage>
</organism>
<dbReference type="InterPro" id="IPR006461">
    <property type="entry name" value="PLAC_motif_containing"/>
</dbReference>
<sequence>MYPSLPLEYSLRSPPPSAPPPLYHQQAPPPQRPPPQPHATGVPAQYVTPPPLNVNWSSSLCACCSDAPNCCLTCLCPCITFGQIAEIIDKGNTSCGEHGALYALIHALTCCGCMYSCTYRTKMRSQHGLRENPCPDCLVHFFCEPCALCQEYRELKHRGFDISIGWEGNMERQNDVHMPPVAPGGISYSDRDIPPPKRNNVTEWAKRSNQIETNSTKIIRCQKFTKSGSPNKNGSFTRYY</sequence>
<dbReference type="Proteomes" id="UP001157418">
    <property type="component" value="Unassembled WGS sequence"/>
</dbReference>
<accession>A0AAU9MXR8</accession>
<keyword evidence="3" id="KW-1185">Reference proteome</keyword>
<proteinExistence type="predicted"/>
<dbReference type="EMBL" id="CAKMRJ010003334">
    <property type="protein sequence ID" value="CAH1431442.1"/>
    <property type="molecule type" value="Genomic_DNA"/>
</dbReference>
<dbReference type="PANTHER" id="PTHR15907">
    <property type="entry name" value="DUF614 FAMILY PROTEIN-RELATED"/>
    <property type="match status" value="1"/>
</dbReference>
<dbReference type="AlphaFoldDB" id="A0AAU9MXR8"/>
<dbReference type="Pfam" id="PF04749">
    <property type="entry name" value="PLAC8"/>
    <property type="match status" value="1"/>
</dbReference>
<name>A0AAU9MXR8_9ASTR</name>
<feature type="compositionally biased region" description="Pro residues" evidence="1">
    <location>
        <begin position="13"/>
        <end position="37"/>
    </location>
</feature>
<protein>
    <submittedName>
        <fullName evidence="2">Uncharacterized protein</fullName>
    </submittedName>
</protein>
<dbReference type="NCBIfam" id="TIGR01571">
    <property type="entry name" value="A_thal_Cys_rich"/>
    <property type="match status" value="1"/>
</dbReference>
<comment type="caution">
    <text evidence="2">The sequence shown here is derived from an EMBL/GenBank/DDBJ whole genome shotgun (WGS) entry which is preliminary data.</text>
</comment>
<reference evidence="2 3" key="1">
    <citation type="submission" date="2022-01" db="EMBL/GenBank/DDBJ databases">
        <authorList>
            <person name="Xiong W."/>
            <person name="Schranz E."/>
        </authorList>
    </citation>
    <scope>NUCLEOTIDE SEQUENCE [LARGE SCALE GENOMIC DNA]</scope>
</reference>
<evidence type="ECO:0000256" key="1">
    <source>
        <dbReference type="SAM" id="MobiDB-lite"/>
    </source>
</evidence>
<evidence type="ECO:0000313" key="3">
    <source>
        <dbReference type="Proteomes" id="UP001157418"/>
    </source>
</evidence>
<feature type="region of interest" description="Disordered" evidence="1">
    <location>
        <begin position="1"/>
        <end position="44"/>
    </location>
</feature>
<evidence type="ECO:0000313" key="2">
    <source>
        <dbReference type="EMBL" id="CAH1431442.1"/>
    </source>
</evidence>
<gene>
    <name evidence="2" type="ORF">LVIROSA_LOCUS18157</name>
</gene>